<evidence type="ECO:0000313" key="1">
    <source>
        <dbReference type="EMBL" id="EGC40278.1"/>
    </source>
</evidence>
<protein>
    <submittedName>
        <fullName evidence="1">Uncharacterized protein</fullName>
    </submittedName>
</protein>
<dbReference type="Proteomes" id="UP000001064">
    <property type="component" value="Unassembled WGS sequence"/>
</dbReference>
<proteinExistence type="predicted"/>
<organism evidence="1 2">
    <name type="scientific">Dictyostelium purpureum</name>
    <name type="common">Slime mold</name>
    <dbReference type="NCBI Taxonomy" id="5786"/>
    <lineage>
        <taxon>Eukaryota</taxon>
        <taxon>Amoebozoa</taxon>
        <taxon>Evosea</taxon>
        <taxon>Eumycetozoa</taxon>
        <taxon>Dictyostelia</taxon>
        <taxon>Dictyosteliales</taxon>
        <taxon>Dictyosteliaceae</taxon>
        <taxon>Dictyostelium</taxon>
    </lineage>
</organism>
<dbReference type="GeneID" id="10509151"/>
<sequence length="138" mass="16118">MEQMLYLTAPTILLFSNVIIKSLSSASHFNNGSILVNGTSITSWYHFVKTNLLKHYQTLIEMNDPEARVPFSRKPYGIENQVSSKSVVHILSNTRKFRIDYHYMIECIDGQFIDISTLIQKYFTNKNYDQKIELKNFK</sequence>
<dbReference type="EMBL" id="GL870944">
    <property type="protein sequence ID" value="EGC40278.1"/>
    <property type="molecule type" value="Genomic_DNA"/>
</dbReference>
<dbReference type="RefSeq" id="XP_003283214.1">
    <property type="nucleotide sequence ID" value="XM_003283166.1"/>
</dbReference>
<accession>F0Z752</accession>
<dbReference type="VEuPathDB" id="AmoebaDB:DICPUDRAFT_74221"/>
<name>F0Z752_DICPU</name>
<dbReference type="KEGG" id="dpp:DICPUDRAFT_74221"/>
<dbReference type="AlphaFoldDB" id="F0Z752"/>
<reference evidence="2" key="1">
    <citation type="journal article" date="2011" name="Genome Biol.">
        <title>Comparative genomics of the social amoebae Dictyostelium discoideum and Dictyostelium purpureum.</title>
        <authorList>
            <consortium name="US DOE Joint Genome Institute (JGI-PGF)"/>
            <person name="Sucgang R."/>
            <person name="Kuo A."/>
            <person name="Tian X."/>
            <person name="Salerno W."/>
            <person name="Parikh A."/>
            <person name="Feasley C.L."/>
            <person name="Dalin E."/>
            <person name="Tu H."/>
            <person name="Huang E."/>
            <person name="Barry K."/>
            <person name="Lindquist E."/>
            <person name="Shapiro H."/>
            <person name="Bruce D."/>
            <person name="Schmutz J."/>
            <person name="Salamov A."/>
            <person name="Fey P."/>
            <person name="Gaudet P."/>
            <person name="Anjard C."/>
            <person name="Babu M.M."/>
            <person name="Basu S."/>
            <person name="Bushmanova Y."/>
            <person name="van der Wel H."/>
            <person name="Katoh-Kurasawa M."/>
            <person name="Dinh C."/>
            <person name="Coutinho P.M."/>
            <person name="Saito T."/>
            <person name="Elias M."/>
            <person name="Schaap P."/>
            <person name="Kay R.R."/>
            <person name="Henrissat B."/>
            <person name="Eichinger L."/>
            <person name="Rivero F."/>
            <person name="Putnam N.H."/>
            <person name="West C.M."/>
            <person name="Loomis W.F."/>
            <person name="Chisholm R.L."/>
            <person name="Shaulsky G."/>
            <person name="Strassmann J.E."/>
            <person name="Queller D.C."/>
            <person name="Kuspa A."/>
            <person name="Grigoriev I.V."/>
        </authorList>
    </citation>
    <scope>NUCLEOTIDE SEQUENCE [LARGE SCALE GENOMIC DNA]</scope>
    <source>
        <strain evidence="2">QSDP1</strain>
    </source>
</reference>
<keyword evidence="2" id="KW-1185">Reference proteome</keyword>
<dbReference type="InParanoid" id="F0Z752"/>
<evidence type="ECO:0000313" key="2">
    <source>
        <dbReference type="Proteomes" id="UP000001064"/>
    </source>
</evidence>
<gene>
    <name evidence="1" type="ORF">DICPUDRAFT_74221</name>
</gene>